<name>A0A1Y3DTB4_PLAKN</name>
<dbReference type="VEuPathDB" id="PlasmoDB:PKNH_0202800"/>
<feature type="region of interest" description="Disordered" evidence="1">
    <location>
        <begin position="284"/>
        <end position="373"/>
    </location>
</feature>
<comment type="caution">
    <text evidence="2">The sequence shown here is derived from an EMBL/GenBank/DDBJ whole genome shotgun (WGS) entry which is preliminary data.</text>
</comment>
<organism evidence="2 3">
    <name type="scientific">Plasmodium knowlesi</name>
    <dbReference type="NCBI Taxonomy" id="5850"/>
    <lineage>
        <taxon>Eukaryota</taxon>
        <taxon>Sar</taxon>
        <taxon>Alveolata</taxon>
        <taxon>Apicomplexa</taxon>
        <taxon>Aconoidasida</taxon>
        <taxon>Haemosporida</taxon>
        <taxon>Plasmodiidae</taxon>
        <taxon>Plasmodium</taxon>
        <taxon>Plasmodium (Plasmodium)</taxon>
    </lineage>
</organism>
<dbReference type="InterPro" id="IPR008780">
    <property type="entry name" value="Plasmodium_Vir"/>
</dbReference>
<dbReference type="AlphaFoldDB" id="A0A1Y3DTB4"/>
<dbReference type="Proteomes" id="UP000195012">
    <property type="component" value="Unassembled WGS sequence"/>
</dbReference>
<proteinExistence type="predicted"/>
<reference evidence="2 3" key="1">
    <citation type="submission" date="2017-05" db="EMBL/GenBank/DDBJ databases">
        <title>PacBio assembly of a Plasmodium knowlesi genome sequence with Hi-C correction and manual annotation of the SICAvar gene family.</title>
        <authorList>
            <person name="Lapp S.A."/>
            <person name="Geraldo J.A."/>
            <person name="Chien J.-T."/>
            <person name="Ay F."/>
            <person name="Pakala S.B."/>
            <person name="Batugedara G."/>
            <person name="Humphrey J.C."/>
            <person name="Debarry J.D."/>
            <person name="Le Roch K.G."/>
            <person name="Galinski M.R."/>
            <person name="Kissinger J.C."/>
        </authorList>
    </citation>
    <scope>NUCLEOTIDE SEQUENCE [LARGE SCALE GENOMIC DNA]</scope>
    <source>
        <strain evidence="3">Malayan Strain Pk1 (A+)</strain>
    </source>
</reference>
<accession>A0A1Y3DTB4</accession>
<feature type="compositionally biased region" description="Basic residues" evidence="1">
    <location>
        <begin position="358"/>
        <end position="373"/>
    </location>
</feature>
<dbReference type="VEuPathDB" id="PlasmoDB:PKA1H_020007600"/>
<dbReference type="EMBL" id="NETL01000023">
    <property type="protein sequence ID" value="OTN66506.1"/>
    <property type="molecule type" value="Genomic_DNA"/>
</dbReference>
<sequence>MTGTVEGEEDTLKDLPSQKVYEELSGSKDECIGEHGIEEMERKLTSYVENKGDMDRIKGALCHVYKMEDNKDGRKKSDYCSALYYWVSEIVWKIYESDTKSGSSKFDHAMNKYCTEIRDKEGEYGCKPPDPITDPKIREAMKKLFDFTVDKEFICTASGGADTPDGGIYGTYLAGVRSAYSHMQPECIGKGDGEGWCVDFTLWYGHHREEGTLQLKCNGILKPQVEEPATPGHSFSSSVNDISSGSTATMGSAVAGGLVSVALPTIGFFLYKYTDVFSGIKNSLFGGSNRNRGRGRRSTFRHSNQHFEDTLTENDSSTLGGGGGGESSTLGGSSTDISTIYNDDDGGRRRPSSPPSRKPYHTRQSRNIRYGRI</sequence>
<dbReference type="Pfam" id="PF05795">
    <property type="entry name" value="Plasmodium_Vir"/>
    <property type="match status" value="1"/>
</dbReference>
<feature type="compositionally biased region" description="Basic residues" evidence="1">
    <location>
        <begin position="291"/>
        <end position="304"/>
    </location>
</feature>
<protein>
    <submittedName>
        <fullName evidence="2">KIR protein</fullName>
    </submittedName>
</protein>
<gene>
    <name evidence="2" type="ORF">PKNOH_S09512000</name>
</gene>
<dbReference type="VEuPathDB" id="PlasmoDB:PKNOH_S09512000"/>
<evidence type="ECO:0000313" key="3">
    <source>
        <dbReference type="Proteomes" id="UP000195012"/>
    </source>
</evidence>
<evidence type="ECO:0000256" key="1">
    <source>
        <dbReference type="SAM" id="MobiDB-lite"/>
    </source>
</evidence>
<evidence type="ECO:0000313" key="2">
    <source>
        <dbReference type="EMBL" id="OTN66506.1"/>
    </source>
</evidence>